<dbReference type="RefSeq" id="WP_211307314.1">
    <property type="nucleotide sequence ID" value="NZ_CAWNXA010000006.1"/>
</dbReference>
<evidence type="ECO:0008006" key="4">
    <source>
        <dbReference type="Google" id="ProtNLM"/>
    </source>
</evidence>
<sequence>MPSAARNRSVVAGLLLWTMLPQPSAAGDDNEQDWRLGGAARFNYGWLDYGPDKGDGAFDLELLRVDASGEQGALFFSLQYRWYEDFDAIHHAWLGWRVDEARDLRAGVVQVPFGLLPYASHGFWFGSGYYLGIEDDYDLGAVWRDARDDRRWHLALFAGDEYRNGGEFDRYSFDVATTDALPYREAERVHLRYARDLDGDGWRGEAGGSAFVGRIENRATGGDDVHWGTAVHAELVRGDWSLQLQWAHYDYGVDGDRIALSAFMFPFEIAAEADVLTANLAYALPRTGWLDAITCYNDLSTTQVDGPGLRDSWQNVSGCSFAKGPMFTYVDWIAGHNMWFVGGPGVGIREPGGDRWRSRLNVNLGLYF</sequence>
<protein>
    <recommendedName>
        <fullName evidence="4">Phosphate-selective porin O/P</fullName>
    </recommendedName>
</protein>
<dbReference type="SUPFAM" id="SSF56935">
    <property type="entry name" value="Porins"/>
    <property type="match status" value="1"/>
</dbReference>
<keyword evidence="3" id="KW-1185">Reference proteome</keyword>
<dbReference type="Proteomes" id="UP000248330">
    <property type="component" value="Unassembled WGS sequence"/>
</dbReference>
<name>A0A318ECF5_9GAMM</name>
<evidence type="ECO:0000313" key="2">
    <source>
        <dbReference type="EMBL" id="PXV67157.1"/>
    </source>
</evidence>
<feature type="signal peptide" evidence="1">
    <location>
        <begin position="1"/>
        <end position="26"/>
    </location>
</feature>
<organism evidence="2 3">
    <name type="scientific">Sinimarinibacterium flocculans</name>
    <dbReference type="NCBI Taxonomy" id="985250"/>
    <lineage>
        <taxon>Bacteria</taxon>
        <taxon>Pseudomonadati</taxon>
        <taxon>Pseudomonadota</taxon>
        <taxon>Gammaproteobacteria</taxon>
        <taxon>Nevskiales</taxon>
        <taxon>Nevskiaceae</taxon>
        <taxon>Sinimarinibacterium</taxon>
    </lineage>
</organism>
<feature type="chain" id="PRO_5016278566" description="Phosphate-selective porin O/P" evidence="1">
    <location>
        <begin position="27"/>
        <end position="368"/>
    </location>
</feature>
<dbReference type="EMBL" id="QICN01000006">
    <property type="protein sequence ID" value="PXV67157.1"/>
    <property type="molecule type" value="Genomic_DNA"/>
</dbReference>
<accession>A0A318ECF5</accession>
<evidence type="ECO:0000313" key="3">
    <source>
        <dbReference type="Proteomes" id="UP000248330"/>
    </source>
</evidence>
<proteinExistence type="predicted"/>
<evidence type="ECO:0000256" key="1">
    <source>
        <dbReference type="SAM" id="SignalP"/>
    </source>
</evidence>
<dbReference type="AlphaFoldDB" id="A0A318ECF5"/>
<gene>
    <name evidence="2" type="ORF">C8D93_106134</name>
</gene>
<comment type="caution">
    <text evidence="2">The sequence shown here is derived from an EMBL/GenBank/DDBJ whole genome shotgun (WGS) entry which is preliminary data.</text>
</comment>
<reference evidence="2 3" key="1">
    <citation type="submission" date="2018-04" db="EMBL/GenBank/DDBJ databases">
        <title>Genomic Encyclopedia of Type Strains, Phase IV (KMG-IV): sequencing the most valuable type-strain genomes for metagenomic binning, comparative biology and taxonomic classification.</title>
        <authorList>
            <person name="Goeker M."/>
        </authorList>
    </citation>
    <scope>NUCLEOTIDE SEQUENCE [LARGE SCALE GENOMIC DNA]</scope>
    <source>
        <strain evidence="2 3">DSM 104150</strain>
    </source>
</reference>
<keyword evidence="1" id="KW-0732">Signal</keyword>